<name>A0A9P8P8F8_9ASCO</name>
<sequence length="145" mass="15803">MINLILFILDGFSSLSGTGLGANSFQTSTTTNPTIPTVIPNSNPCFFLADLSSRTELTLSRDSGWFVIAYCEADSSITFPKSPPETCKFERNSISGIKLSFIVCIRIGSQIIKFLETDFLSNDESAFELPVRMGMNGLSIKVGSR</sequence>
<dbReference type="AlphaFoldDB" id="A0A9P8P8F8"/>
<reference evidence="2" key="1">
    <citation type="journal article" date="2021" name="Open Biol.">
        <title>Shared evolutionary footprints suggest mitochondrial oxidative damage underlies multiple complex I losses in fungi.</title>
        <authorList>
            <person name="Schikora-Tamarit M.A."/>
            <person name="Marcet-Houben M."/>
            <person name="Nosek J."/>
            <person name="Gabaldon T."/>
        </authorList>
    </citation>
    <scope>NUCLEOTIDE SEQUENCE</scope>
    <source>
        <strain evidence="2">CBS6075</strain>
    </source>
</reference>
<accession>A0A9P8P8F8</accession>
<evidence type="ECO:0000313" key="2">
    <source>
        <dbReference type="EMBL" id="KAH3667192.1"/>
    </source>
</evidence>
<dbReference type="GeneID" id="70234808"/>
<dbReference type="Proteomes" id="UP000769157">
    <property type="component" value="Unassembled WGS sequence"/>
</dbReference>
<proteinExistence type="predicted"/>
<evidence type="ECO:0008006" key="4">
    <source>
        <dbReference type="Google" id="ProtNLM"/>
    </source>
</evidence>
<organism evidence="2 3">
    <name type="scientific">Ogataea philodendri</name>
    <dbReference type="NCBI Taxonomy" id="1378263"/>
    <lineage>
        <taxon>Eukaryota</taxon>
        <taxon>Fungi</taxon>
        <taxon>Dikarya</taxon>
        <taxon>Ascomycota</taxon>
        <taxon>Saccharomycotina</taxon>
        <taxon>Pichiomycetes</taxon>
        <taxon>Pichiales</taxon>
        <taxon>Pichiaceae</taxon>
        <taxon>Ogataea</taxon>
    </lineage>
</organism>
<evidence type="ECO:0000256" key="1">
    <source>
        <dbReference type="SAM" id="SignalP"/>
    </source>
</evidence>
<reference evidence="2" key="2">
    <citation type="submission" date="2021-01" db="EMBL/GenBank/DDBJ databases">
        <authorList>
            <person name="Schikora-Tamarit M.A."/>
        </authorList>
    </citation>
    <scope>NUCLEOTIDE SEQUENCE</scope>
    <source>
        <strain evidence="2">CBS6075</strain>
    </source>
</reference>
<feature type="signal peptide" evidence="1">
    <location>
        <begin position="1"/>
        <end position="21"/>
    </location>
</feature>
<gene>
    <name evidence="2" type="ORF">OGAPHI_002841</name>
</gene>
<keyword evidence="1" id="KW-0732">Signal</keyword>
<dbReference type="RefSeq" id="XP_046062004.1">
    <property type="nucleotide sequence ID" value="XM_046203755.1"/>
</dbReference>
<dbReference type="EMBL" id="JAEUBE010000183">
    <property type="protein sequence ID" value="KAH3667192.1"/>
    <property type="molecule type" value="Genomic_DNA"/>
</dbReference>
<evidence type="ECO:0000313" key="3">
    <source>
        <dbReference type="Proteomes" id="UP000769157"/>
    </source>
</evidence>
<feature type="chain" id="PRO_5040251487" description="Secreted protein" evidence="1">
    <location>
        <begin position="22"/>
        <end position="145"/>
    </location>
</feature>
<keyword evidence="3" id="KW-1185">Reference proteome</keyword>
<comment type="caution">
    <text evidence="2">The sequence shown here is derived from an EMBL/GenBank/DDBJ whole genome shotgun (WGS) entry which is preliminary data.</text>
</comment>
<protein>
    <recommendedName>
        <fullName evidence="4">Secreted protein</fullName>
    </recommendedName>
</protein>